<keyword evidence="3" id="KW-1185">Reference proteome</keyword>
<dbReference type="InterPro" id="IPR048799">
    <property type="entry name" value="P68_RBP_TagC-like_beta-prop"/>
</dbReference>
<comment type="caution">
    <text evidence="2">The sequence shown here is derived from an EMBL/GenBank/DDBJ whole genome shotgun (WGS) entry which is preliminary data.</text>
</comment>
<feature type="domain" description="P68 RBP/TagC-like beta-propeller" evidence="1">
    <location>
        <begin position="27"/>
        <end position="281"/>
    </location>
</feature>
<proteinExistence type="predicted"/>
<dbReference type="Proteomes" id="UP001187346">
    <property type="component" value="Unassembled WGS sequence"/>
</dbReference>
<evidence type="ECO:0000313" key="2">
    <source>
        <dbReference type="EMBL" id="MDV7220951.1"/>
    </source>
</evidence>
<reference evidence="2 3" key="1">
    <citation type="submission" date="2023-10" db="EMBL/GenBank/DDBJ databases">
        <title>Characterization of rhizosphere-enriched actinobacteria from wheat plants lab-grown on chernevaya soil.</title>
        <authorList>
            <person name="Tikhonova E.N."/>
            <person name="Konopkin A."/>
            <person name="Kravchenko I.K."/>
        </authorList>
    </citation>
    <scope>NUCLEOTIDE SEQUENCE [LARGE SCALE GENOMIC DNA]</scope>
    <source>
        <strain evidence="2 3">RR29</strain>
    </source>
</reference>
<dbReference type="EMBL" id="JAWMAJ010000150">
    <property type="protein sequence ID" value="MDV7220951.1"/>
    <property type="molecule type" value="Genomic_DNA"/>
</dbReference>
<organism evidence="2 3">
    <name type="scientific">Streptomyces prunicolor</name>
    <dbReference type="NCBI Taxonomy" id="67348"/>
    <lineage>
        <taxon>Bacteria</taxon>
        <taxon>Bacillati</taxon>
        <taxon>Actinomycetota</taxon>
        <taxon>Actinomycetes</taxon>
        <taxon>Kitasatosporales</taxon>
        <taxon>Streptomycetaceae</taxon>
        <taxon>Streptomyces</taxon>
    </lineage>
</organism>
<evidence type="ECO:0000259" key="1">
    <source>
        <dbReference type="Pfam" id="PF21311"/>
    </source>
</evidence>
<dbReference type="RefSeq" id="WP_317774364.1">
    <property type="nucleotide sequence ID" value="NZ_JAWMAJ010000150.1"/>
</dbReference>
<accession>A0ABU4FK08</accession>
<evidence type="ECO:0000313" key="3">
    <source>
        <dbReference type="Proteomes" id="UP001187346"/>
    </source>
</evidence>
<dbReference type="Pfam" id="PF21311">
    <property type="entry name" value="Phage_RBD_prop"/>
    <property type="match status" value="1"/>
</dbReference>
<protein>
    <submittedName>
        <fullName evidence="2">Teichoic acid biosynthesis protein C (Precursor)</fullName>
    </submittedName>
</protein>
<name>A0ABU4FK08_9ACTN</name>
<sequence length="288" mass="31328">MADAPIDLSAPAVRWLWQKGTLHEPTVLQSFALDEVHQRLYVLQLRTGGADAGNLCLNQLDYTGKALGHMHLQGFGHGVSMGVQNTTDGDVWIWTEAAAKAGSGGAYGQAVTRFHFADGATRTAADVAIRKPIANSTNNQPTVCMTSKRIAIRYRMNNQPRYRIWDLDAFVARDYATPVADIAQTGAHPNPSIPFQGYALDGDHLYQLAGTAYDSTTNPPAKHGNTYVSCLDIRTGELVQQSRTEAASTLTYREPEGLAVRTKPRTRLCVGFASGEAGARKFSLCYKP</sequence>
<gene>
    <name evidence="2" type="ORF">R5A26_33930</name>
</gene>